<name>A0A1Q8RF05_9PEZI</name>
<evidence type="ECO:0000313" key="2">
    <source>
        <dbReference type="Proteomes" id="UP000186583"/>
    </source>
</evidence>
<protein>
    <submittedName>
        <fullName evidence="1">Uncharacterized protein</fullName>
    </submittedName>
</protein>
<keyword evidence="2" id="KW-1185">Reference proteome</keyword>
<gene>
    <name evidence="1" type="ORF">CCHL11_08423</name>
</gene>
<comment type="caution">
    <text evidence="1">The sequence shown here is derived from an EMBL/GenBank/DDBJ whole genome shotgun (WGS) entry which is preliminary data.</text>
</comment>
<accession>A0A1Q8RF05</accession>
<dbReference type="Proteomes" id="UP000186583">
    <property type="component" value="Unassembled WGS sequence"/>
</dbReference>
<proteinExistence type="predicted"/>
<dbReference type="EMBL" id="MPGH01000209">
    <property type="protein sequence ID" value="OLN82874.1"/>
    <property type="molecule type" value="Genomic_DNA"/>
</dbReference>
<evidence type="ECO:0000313" key="1">
    <source>
        <dbReference type="EMBL" id="OLN82874.1"/>
    </source>
</evidence>
<organism evidence="1 2">
    <name type="scientific">Colletotrichum chlorophyti</name>
    <dbReference type="NCBI Taxonomy" id="708187"/>
    <lineage>
        <taxon>Eukaryota</taxon>
        <taxon>Fungi</taxon>
        <taxon>Dikarya</taxon>
        <taxon>Ascomycota</taxon>
        <taxon>Pezizomycotina</taxon>
        <taxon>Sordariomycetes</taxon>
        <taxon>Hypocreomycetidae</taxon>
        <taxon>Glomerellales</taxon>
        <taxon>Glomerellaceae</taxon>
        <taxon>Colletotrichum</taxon>
    </lineage>
</organism>
<dbReference type="AlphaFoldDB" id="A0A1Q8RF05"/>
<sequence>MAEAQSANRDSVDPHPPREELIIWPLEKPDNPNHENFRQLRVHQGQGRYSIIMYYPDGSNWEVSFPSQQLIL</sequence>
<reference evidence="1 2" key="1">
    <citation type="submission" date="2016-11" db="EMBL/GenBank/DDBJ databases">
        <title>Draft Genome Assembly of Colletotrichum chlorophyti a pathogen of herbaceous plants.</title>
        <authorList>
            <person name="Gan P."/>
            <person name="Narusaka M."/>
            <person name="Tsushima A."/>
            <person name="Narusaka Y."/>
            <person name="Takano Y."/>
            <person name="Shirasu K."/>
        </authorList>
    </citation>
    <scope>NUCLEOTIDE SEQUENCE [LARGE SCALE GENOMIC DNA]</scope>
    <source>
        <strain evidence="1 2">NTL11</strain>
    </source>
</reference>